<reference evidence="1 2" key="1">
    <citation type="submission" date="2014-03" db="EMBL/GenBank/DDBJ databases">
        <title>Draft genome of the hookworm Oesophagostomum dentatum.</title>
        <authorList>
            <person name="Mitreva M."/>
        </authorList>
    </citation>
    <scope>NUCLEOTIDE SEQUENCE [LARGE SCALE GENOMIC DNA]</scope>
    <source>
        <strain evidence="1 2">OD-Hann</strain>
    </source>
</reference>
<dbReference type="InterPro" id="IPR012877">
    <property type="entry name" value="Dhs-27"/>
</dbReference>
<evidence type="ECO:0000313" key="1">
    <source>
        <dbReference type="EMBL" id="KHJ94418.1"/>
    </source>
</evidence>
<organism evidence="1 2">
    <name type="scientific">Oesophagostomum dentatum</name>
    <name type="common">Nodular worm</name>
    <dbReference type="NCBI Taxonomy" id="61180"/>
    <lineage>
        <taxon>Eukaryota</taxon>
        <taxon>Metazoa</taxon>
        <taxon>Ecdysozoa</taxon>
        <taxon>Nematoda</taxon>
        <taxon>Chromadorea</taxon>
        <taxon>Rhabditida</taxon>
        <taxon>Rhabditina</taxon>
        <taxon>Rhabditomorpha</taxon>
        <taxon>Strongyloidea</taxon>
        <taxon>Strongylidae</taxon>
        <taxon>Oesophagostomum</taxon>
    </lineage>
</organism>
<evidence type="ECO:0000313" key="2">
    <source>
        <dbReference type="Proteomes" id="UP000053660"/>
    </source>
</evidence>
<dbReference type="InterPro" id="IPR052961">
    <property type="entry name" value="Oxido-Kinase-like_Enzymes"/>
</dbReference>
<sequence>MSIMRRVFLEWSCDKSDLPNSVIIKVPCTAKVSDAFEKSSGKKTSKHDMDLMQKTMHGTETKFYRLMQAVDHEPLLVPIIYAAIDCTSEDPVIVMEDYHDCFVVKNTGAFTEKQVSSYPFYKLFLL</sequence>
<name>A0A0B1TA16_OESDE</name>
<keyword evidence="2" id="KW-1185">Reference proteome</keyword>
<gene>
    <name evidence="1" type="ORF">OESDEN_05649</name>
</gene>
<dbReference type="AlphaFoldDB" id="A0A0B1TA16"/>
<dbReference type="Pfam" id="PF07914">
    <property type="entry name" value="DUF1679"/>
    <property type="match status" value="1"/>
</dbReference>
<dbReference type="OrthoDB" id="5849975at2759"/>
<accession>A0A0B1TA16</accession>
<dbReference type="PANTHER" id="PTHR23020">
    <property type="entry name" value="UNCHARACTERIZED NUCLEAR HORMONE RECEPTOR-RELATED"/>
    <property type="match status" value="1"/>
</dbReference>
<dbReference type="PANTHER" id="PTHR23020:SF20">
    <property type="entry name" value="CHK KINASE-LIKE DOMAIN-CONTAINING PROTEIN"/>
    <property type="match status" value="1"/>
</dbReference>
<proteinExistence type="predicted"/>
<dbReference type="Proteomes" id="UP000053660">
    <property type="component" value="Unassembled WGS sequence"/>
</dbReference>
<dbReference type="EMBL" id="KN550339">
    <property type="protein sequence ID" value="KHJ94418.1"/>
    <property type="molecule type" value="Genomic_DNA"/>
</dbReference>
<protein>
    <submittedName>
        <fullName evidence="1">Uncharacterized protein</fullName>
    </submittedName>
</protein>